<dbReference type="AlphaFoldDB" id="A0AAD9NWN2"/>
<protein>
    <submittedName>
        <fullName evidence="1">Uncharacterized protein</fullName>
    </submittedName>
</protein>
<evidence type="ECO:0000313" key="1">
    <source>
        <dbReference type="EMBL" id="KAK2183835.1"/>
    </source>
</evidence>
<dbReference type="EMBL" id="JAODUO010000294">
    <property type="protein sequence ID" value="KAK2183835.1"/>
    <property type="molecule type" value="Genomic_DNA"/>
</dbReference>
<keyword evidence="2" id="KW-1185">Reference proteome</keyword>
<organism evidence="1 2">
    <name type="scientific">Ridgeia piscesae</name>
    <name type="common">Tubeworm</name>
    <dbReference type="NCBI Taxonomy" id="27915"/>
    <lineage>
        <taxon>Eukaryota</taxon>
        <taxon>Metazoa</taxon>
        <taxon>Spiralia</taxon>
        <taxon>Lophotrochozoa</taxon>
        <taxon>Annelida</taxon>
        <taxon>Polychaeta</taxon>
        <taxon>Sedentaria</taxon>
        <taxon>Canalipalpata</taxon>
        <taxon>Sabellida</taxon>
        <taxon>Siboglinidae</taxon>
        <taxon>Ridgeia</taxon>
    </lineage>
</organism>
<sequence length="81" mass="8937">MPRAVSDRIMSMRLSLSKDNVATIINVYAPTITHPDENKDAVYNQLARVLSGIPRTDKLLRIGAFNAMLGRDNDKVALGLL</sequence>
<name>A0AAD9NWN2_RIDPI</name>
<comment type="caution">
    <text evidence="1">The sequence shown here is derived from an EMBL/GenBank/DDBJ whole genome shotgun (WGS) entry which is preliminary data.</text>
</comment>
<accession>A0AAD9NWN2</accession>
<reference evidence="1" key="1">
    <citation type="journal article" date="2023" name="Mol. Biol. Evol.">
        <title>Third-Generation Sequencing Reveals the Adaptive Role of the Epigenome in Three Deep-Sea Polychaetes.</title>
        <authorList>
            <person name="Perez M."/>
            <person name="Aroh O."/>
            <person name="Sun Y."/>
            <person name="Lan Y."/>
            <person name="Juniper S.K."/>
            <person name="Young C.R."/>
            <person name="Angers B."/>
            <person name="Qian P.Y."/>
        </authorList>
    </citation>
    <scope>NUCLEOTIDE SEQUENCE</scope>
    <source>
        <strain evidence="1">R07B-5</strain>
    </source>
</reference>
<gene>
    <name evidence="1" type="ORF">NP493_295g10027</name>
</gene>
<dbReference type="Proteomes" id="UP001209878">
    <property type="component" value="Unassembled WGS sequence"/>
</dbReference>
<evidence type="ECO:0000313" key="2">
    <source>
        <dbReference type="Proteomes" id="UP001209878"/>
    </source>
</evidence>
<proteinExistence type="predicted"/>